<evidence type="ECO:0000256" key="1">
    <source>
        <dbReference type="SAM" id="MobiDB-lite"/>
    </source>
</evidence>
<organism evidence="2 3">
    <name type="scientific">Exidia glandulosa HHB12029</name>
    <dbReference type="NCBI Taxonomy" id="1314781"/>
    <lineage>
        <taxon>Eukaryota</taxon>
        <taxon>Fungi</taxon>
        <taxon>Dikarya</taxon>
        <taxon>Basidiomycota</taxon>
        <taxon>Agaricomycotina</taxon>
        <taxon>Agaricomycetes</taxon>
        <taxon>Auriculariales</taxon>
        <taxon>Exidiaceae</taxon>
        <taxon>Exidia</taxon>
    </lineage>
</organism>
<dbReference type="OrthoDB" id="10667031at2759"/>
<dbReference type="InParanoid" id="A0A165QE38"/>
<evidence type="ECO:0000313" key="2">
    <source>
        <dbReference type="EMBL" id="KZW03474.1"/>
    </source>
</evidence>
<feature type="region of interest" description="Disordered" evidence="1">
    <location>
        <begin position="148"/>
        <end position="177"/>
    </location>
</feature>
<dbReference type="Proteomes" id="UP000077266">
    <property type="component" value="Unassembled WGS sequence"/>
</dbReference>
<feature type="compositionally biased region" description="Polar residues" evidence="1">
    <location>
        <begin position="54"/>
        <end position="66"/>
    </location>
</feature>
<feature type="compositionally biased region" description="Basic and acidic residues" evidence="1">
    <location>
        <begin position="157"/>
        <end position="177"/>
    </location>
</feature>
<protein>
    <submittedName>
        <fullName evidence="2">Uncharacterized protein</fullName>
    </submittedName>
</protein>
<proteinExistence type="predicted"/>
<reference evidence="2 3" key="1">
    <citation type="journal article" date="2016" name="Mol. Biol. Evol.">
        <title>Comparative Genomics of Early-Diverging Mushroom-Forming Fungi Provides Insights into the Origins of Lignocellulose Decay Capabilities.</title>
        <authorList>
            <person name="Nagy L.G."/>
            <person name="Riley R."/>
            <person name="Tritt A."/>
            <person name="Adam C."/>
            <person name="Daum C."/>
            <person name="Floudas D."/>
            <person name="Sun H."/>
            <person name="Yadav J.S."/>
            <person name="Pangilinan J."/>
            <person name="Larsson K.H."/>
            <person name="Matsuura K."/>
            <person name="Barry K."/>
            <person name="Labutti K."/>
            <person name="Kuo R."/>
            <person name="Ohm R.A."/>
            <person name="Bhattacharya S.S."/>
            <person name="Shirouzu T."/>
            <person name="Yoshinaga Y."/>
            <person name="Martin F.M."/>
            <person name="Grigoriev I.V."/>
            <person name="Hibbett D.S."/>
        </authorList>
    </citation>
    <scope>NUCLEOTIDE SEQUENCE [LARGE SCALE GENOMIC DNA]</scope>
    <source>
        <strain evidence="2 3">HHB12029</strain>
    </source>
</reference>
<feature type="region of interest" description="Disordered" evidence="1">
    <location>
        <begin position="1"/>
        <end position="91"/>
    </location>
</feature>
<name>A0A165QE38_EXIGL</name>
<dbReference type="AlphaFoldDB" id="A0A165QE38"/>
<sequence>MVTKTKQQPRRVQPTNSHPGTVPSKRATSPPLESAKRTKVDDLERGASSRKAGTKTQGVQTITQKPSLREEDFVVVKKRNGSETDPQDNFEAEYDDAAETMDGSNDDHEVEMYVETIHPEGWVKDGLTYLSANVKLFLDLEAVEDDGEDEECDAEDDVRPDHAAKTSVEKIKTDRTNQDRSLIQPTNQARLPAPDFGPDDSKYDGVNTCLDSSLWAPALRTMYRELNPPPCVAEYVGRGTDCWLDPPMFTKWSKSEHQQTLLDVLKFKGNAHYANLSRASPSEFEFMDTHNSSRPLRVMSRKGTRVPALCSRATSYSLHNWRVKAETVAPDSTSTAKKRGLYSNAMPTGDGAVSAQLFADQTIPVIDARSKDIDLDLKKPFSSIARQTCMKEEVPAGSLGVVFYTVTDGGSPHNIDFNIQAFVLLATSSTPDADGDEMSMIICEMDLYSILYLPITQSIIDSALAHIHISDDPVLGHTVTCYNRRIEVEQHLTTACPAQIENVRMIAQVKDGPVLTSKSYGYGALTVRIYGYGYGTDDAEPYIRYGSHKVFLPDLLHDFENNIGDVIAIMQCCTAEGLELQIGGTKNVFPELRIKYSGRELLAAKVLKKTRSFWCDENDSQQLDCERRYHHFPVDSCGSVSVRTISIDGCPLRFAFTVPGSDSPQSVRSFQLIITPLRVVFGFTFPAAVLNDGPA</sequence>
<evidence type="ECO:0000313" key="3">
    <source>
        <dbReference type="Proteomes" id="UP000077266"/>
    </source>
</evidence>
<gene>
    <name evidence="2" type="ORF">EXIGLDRAFT_695894</name>
</gene>
<keyword evidence="3" id="KW-1185">Reference proteome</keyword>
<feature type="compositionally biased region" description="Basic and acidic residues" evidence="1">
    <location>
        <begin position="34"/>
        <end position="47"/>
    </location>
</feature>
<dbReference type="EMBL" id="KV425883">
    <property type="protein sequence ID" value="KZW03474.1"/>
    <property type="molecule type" value="Genomic_DNA"/>
</dbReference>
<accession>A0A165QE38</accession>